<dbReference type="KEGG" id="cvn:111134107"/>
<dbReference type="InterPro" id="IPR001304">
    <property type="entry name" value="C-type_lectin-like"/>
</dbReference>
<dbReference type="Pfam" id="PF00059">
    <property type="entry name" value="Lectin_C"/>
    <property type="match status" value="1"/>
</dbReference>
<dbReference type="RefSeq" id="XP_022338623.1">
    <property type="nucleotide sequence ID" value="XM_022482915.1"/>
</dbReference>
<dbReference type="Proteomes" id="UP000694844">
    <property type="component" value="Chromosome 5"/>
</dbReference>
<accession>A0A8B8EGM7</accession>
<dbReference type="AlphaFoldDB" id="A0A8B8EGM7"/>
<sequence length="123" mass="13901">MDHWYKVDPTPRTFADSRLLCSNQSPTSHVIEVQSQAENDWLMALTATHCGAPNEYWLNGFDTDDSGSFTWIDSQNLTTYINWFTAEPSFPAEQCVAASTGYSGLWNDIPCTEQRPVVCERNT</sequence>
<evidence type="ECO:0000256" key="1">
    <source>
        <dbReference type="ARBA" id="ARBA00023157"/>
    </source>
</evidence>
<dbReference type="CDD" id="cd00037">
    <property type="entry name" value="CLECT"/>
    <property type="match status" value="1"/>
</dbReference>
<gene>
    <name evidence="4" type="primary">LOC111134107</name>
</gene>
<evidence type="ECO:0000259" key="2">
    <source>
        <dbReference type="PROSITE" id="PS50041"/>
    </source>
</evidence>
<organism evidence="3 4">
    <name type="scientific">Crassostrea virginica</name>
    <name type="common">Eastern oyster</name>
    <dbReference type="NCBI Taxonomy" id="6565"/>
    <lineage>
        <taxon>Eukaryota</taxon>
        <taxon>Metazoa</taxon>
        <taxon>Spiralia</taxon>
        <taxon>Lophotrochozoa</taxon>
        <taxon>Mollusca</taxon>
        <taxon>Bivalvia</taxon>
        <taxon>Autobranchia</taxon>
        <taxon>Pteriomorphia</taxon>
        <taxon>Ostreida</taxon>
        <taxon>Ostreoidea</taxon>
        <taxon>Ostreidae</taxon>
        <taxon>Crassostrea</taxon>
    </lineage>
</organism>
<dbReference type="SUPFAM" id="SSF56436">
    <property type="entry name" value="C-type lectin-like"/>
    <property type="match status" value="1"/>
</dbReference>
<evidence type="ECO:0000313" key="3">
    <source>
        <dbReference type="Proteomes" id="UP000694844"/>
    </source>
</evidence>
<dbReference type="InterPro" id="IPR016186">
    <property type="entry name" value="C-type_lectin-like/link_sf"/>
</dbReference>
<keyword evidence="3" id="KW-1185">Reference proteome</keyword>
<dbReference type="InterPro" id="IPR016187">
    <property type="entry name" value="CTDL_fold"/>
</dbReference>
<dbReference type="GeneID" id="111134107"/>
<keyword evidence="1" id="KW-1015">Disulfide bond</keyword>
<dbReference type="PROSITE" id="PS50041">
    <property type="entry name" value="C_TYPE_LECTIN_2"/>
    <property type="match status" value="1"/>
</dbReference>
<name>A0A8B8EGM7_CRAVI</name>
<dbReference type="PANTHER" id="PTHR22803">
    <property type="entry name" value="MANNOSE, PHOSPHOLIPASE, LECTIN RECEPTOR RELATED"/>
    <property type="match status" value="1"/>
</dbReference>
<evidence type="ECO:0000313" key="4">
    <source>
        <dbReference type="RefSeq" id="XP_022338623.1"/>
    </source>
</evidence>
<reference evidence="4" key="1">
    <citation type="submission" date="2025-08" db="UniProtKB">
        <authorList>
            <consortium name="RefSeq"/>
        </authorList>
    </citation>
    <scope>IDENTIFICATION</scope>
    <source>
        <tissue evidence="4">Whole sample</tissue>
    </source>
</reference>
<proteinExistence type="predicted"/>
<dbReference type="OrthoDB" id="6051775at2759"/>
<protein>
    <submittedName>
        <fullName evidence="4">Lectin-like</fullName>
    </submittedName>
</protein>
<dbReference type="SMART" id="SM00034">
    <property type="entry name" value="CLECT"/>
    <property type="match status" value="1"/>
</dbReference>
<dbReference type="Gene3D" id="3.10.100.10">
    <property type="entry name" value="Mannose-Binding Protein A, subunit A"/>
    <property type="match status" value="1"/>
</dbReference>
<dbReference type="InterPro" id="IPR018378">
    <property type="entry name" value="C-type_lectin_CS"/>
</dbReference>
<dbReference type="PROSITE" id="PS00615">
    <property type="entry name" value="C_TYPE_LECTIN_1"/>
    <property type="match status" value="1"/>
</dbReference>
<dbReference type="InterPro" id="IPR050111">
    <property type="entry name" value="C-type_lectin/snaclec_domain"/>
</dbReference>
<feature type="domain" description="C-type lectin" evidence="2">
    <location>
        <begin position="5"/>
        <end position="120"/>
    </location>
</feature>